<dbReference type="EMBL" id="CP041637">
    <property type="protein sequence ID" value="QDO93872.1"/>
    <property type="molecule type" value="Genomic_DNA"/>
</dbReference>
<dbReference type="Pfam" id="PF00582">
    <property type="entry name" value="Usp"/>
    <property type="match status" value="1"/>
</dbReference>
<dbReference type="Gene3D" id="3.40.50.12370">
    <property type="match status" value="1"/>
</dbReference>
<dbReference type="AlphaFoldDB" id="A0A516GQS0"/>
<dbReference type="InterPro" id="IPR006016">
    <property type="entry name" value="UspA"/>
</dbReference>
<reference evidence="2 3" key="1">
    <citation type="submission" date="2019-07" db="EMBL/GenBank/DDBJ databases">
        <title>Genome sequencing for Formosa sp. PS13.</title>
        <authorList>
            <person name="Park S.-J."/>
        </authorList>
    </citation>
    <scope>NUCLEOTIDE SEQUENCE [LARGE SCALE GENOMIC DNA]</scope>
    <source>
        <strain evidence="2 3">PS13</strain>
    </source>
</reference>
<dbReference type="RefSeq" id="WP_143380761.1">
    <property type="nucleotide sequence ID" value="NZ_CP041637.1"/>
</dbReference>
<dbReference type="Proteomes" id="UP000319209">
    <property type="component" value="Chromosome"/>
</dbReference>
<organism evidence="2 3">
    <name type="scientific">Formosa sediminum</name>
    <dbReference type="NCBI Taxonomy" id="2594004"/>
    <lineage>
        <taxon>Bacteria</taxon>
        <taxon>Pseudomonadati</taxon>
        <taxon>Bacteroidota</taxon>
        <taxon>Flavobacteriia</taxon>
        <taxon>Flavobacteriales</taxon>
        <taxon>Flavobacteriaceae</taxon>
        <taxon>Formosa</taxon>
    </lineage>
</organism>
<sequence>MGPIIVATNFSKLSDNAELYAAALAKHFNVKLILFNAFQIPLHASNTLLSATSINNLMQNNVDRLEITAKSLNKEFGIEVDYDCRFAQLEFNIEDVMYANEASLLVIGMSPKSLEQNLIGNPTTTLISMKKFPVLAIPIHAKFKGMKKILFACDLMEDVPLKTLAKLRQISTKLKSEVTVFYVDKMIDELKFNTSTLGNIDKQLAKVDYVYKNVKSDAVIEEIEKEIKTFHSDLLVMIPREYGFWESLIHKSKTRVMASGLNIPLLSIPVK</sequence>
<evidence type="ECO:0000313" key="2">
    <source>
        <dbReference type="EMBL" id="QDO93872.1"/>
    </source>
</evidence>
<keyword evidence="3" id="KW-1185">Reference proteome</keyword>
<dbReference type="KEGG" id="fop:FNB79_07710"/>
<accession>A0A516GQS0</accession>
<dbReference type="SUPFAM" id="SSF52402">
    <property type="entry name" value="Adenine nucleotide alpha hydrolases-like"/>
    <property type="match status" value="2"/>
</dbReference>
<gene>
    <name evidence="2" type="ORF">FNB79_07710</name>
</gene>
<proteinExistence type="predicted"/>
<evidence type="ECO:0000259" key="1">
    <source>
        <dbReference type="Pfam" id="PF00582"/>
    </source>
</evidence>
<dbReference type="CDD" id="cd00293">
    <property type="entry name" value="USP-like"/>
    <property type="match status" value="1"/>
</dbReference>
<name>A0A516GQS0_9FLAO</name>
<feature type="domain" description="UspA" evidence="1">
    <location>
        <begin position="3"/>
        <end position="138"/>
    </location>
</feature>
<dbReference type="OrthoDB" id="9788959at2"/>
<evidence type="ECO:0000313" key="3">
    <source>
        <dbReference type="Proteomes" id="UP000319209"/>
    </source>
</evidence>
<protein>
    <submittedName>
        <fullName evidence="2">Universal stress protein</fullName>
    </submittedName>
</protein>